<dbReference type="EMBL" id="JAWJWE010000004">
    <property type="protein sequence ID" value="KAK6636908.1"/>
    <property type="molecule type" value="Genomic_DNA"/>
</dbReference>
<dbReference type="Proteomes" id="UP001372834">
    <property type="component" value="Unassembled WGS sequence"/>
</dbReference>
<name>A0AAN8P4F0_POLSC</name>
<dbReference type="AlphaFoldDB" id="A0AAN8P4F0"/>
<sequence length="78" mass="8478">MEGDGLTKVPLYIVGIRCTPELYRCAECQVGWDTVSELSSLVSATTLPGNSDEETTRVFKCVQEGAIIGVDCVRHEAE</sequence>
<reference evidence="1 2" key="1">
    <citation type="submission" date="2023-10" db="EMBL/GenBank/DDBJ databases">
        <title>Genomes of two closely related lineages of the louse Polyplax serrata with different host specificities.</title>
        <authorList>
            <person name="Martinu J."/>
            <person name="Tarabai H."/>
            <person name="Stefka J."/>
            <person name="Hypsa V."/>
        </authorList>
    </citation>
    <scope>NUCLEOTIDE SEQUENCE [LARGE SCALE GENOMIC DNA]</scope>
    <source>
        <strain evidence="1">HR10_N</strain>
    </source>
</reference>
<comment type="caution">
    <text evidence="1">The sequence shown here is derived from an EMBL/GenBank/DDBJ whole genome shotgun (WGS) entry which is preliminary data.</text>
</comment>
<proteinExistence type="predicted"/>
<organism evidence="1 2">
    <name type="scientific">Polyplax serrata</name>
    <name type="common">Common mouse louse</name>
    <dbReference type="NCBI Taxonomy" id="468196"/>
    <lineage>
        <taxon>Eukaryota</taxon>
        <taxon>Metazoa</taxon>
        <taxon>Ecdysozoa</taxon>
        <taxon>Arthropoda</taxon>
        <taxon>Hexapoda</taxon>
        <taxon>Insecta</taxon>
        <taxon>Pterygota</taxon>
        <taxon>Neoptera</taxon>
        <taxon>Paraneoptera</taxon>
        <taxon>Psocodea</taxon>
        <taxon>Troctomorpha</taxon>
        <taxon>Phthiraptera</taxon>
        <taxon>Anoplura</taxon>
        <taxon>Polyplacidae</taxon>
        <taxon>Polyplax</taxon>
    </lineage>
</organism>
<evidence type="ECO:0000313" key="1">
    <source>
        <dbReference type="EMBL" id="KAK6636908.1"/>
    </source>
</evidence>
<protein>
    <submittedName>
        <fullName evidence="1">Uncharacterized protein</fullName>
    </submittedName>
</protein>
<accession>A0AAN8P4F0</accession>
<evidence type="ECO:0000313" key="2">
    <source>
        <dbReference type="Proteomes" id="UP001372834"/>
    </source>
</evidence>
<gene>
    <name evidence="1" type="ORF">RUM43_010572</name>
</gene>